<gene>
    <name evidence="1" type="ORF">MIPYR_40043</name>
</gene>
<accession>A0A1Y5P3H3</accession>
<evidence type="ECO:0000313" key="1">
    <source>
        <dbReference type="EMBL" id="SBS73212.1"/>
    </source>
</evidence>
<sequence>MAAEAECFGPAAWQQNGNISTESNGFELIESYG</sequence>
<organism evidence="1">
    <name type="scientific">uncultured Microbacterium sp</name>
    <dbReference type="NCBI Taxonomy" id="191216"/>
    <lineage>
        <taxon>Bacteria</taxon>
        <taxon>Bacillati</taxon>
        <taxon>Actinomycetota</taxon>
        <taxon>Actinomycetes</taxon>
        <taxon>Micrococcales</taxon>
        <taxon>Microbacteriaceae</taxon>
        <taxon>Microbacterium</taxon>
        <taxon>environmental samples</taxon>
    </lineage>
</organism>
<proteinExistence type="predicted"/>
<dbReference type="AlphaFoldDB" id="A0A1Y5P3H3"/>
<reference evidence="1" key="1">
    <citation type="submission" date="2016-03" db="EMBL/GenBank/DDBJ databases">
        <authorList>
            <person name="Ploux O."/>
        </authorList>
    </citation>
    <scope>NUCLEOTIDE SEQUENCE</scope>
    <source>
        <strain evidence="1">UC1</strain>
    </source>
</reference>
<name>A0A1Y5P3H3_9MICO</name>
<dbReference type="EMBL" id="FLQR01000008">
    <property type="protein sequence ID" value="SBS73212.1"/>
    <property type="molecule type" value="Genomic_DNA"/>
</dbReference>
<protein>
    <submittedName>
        <fullName evidence="1">Uncharacterized protein</fullName>
    </submittedName>
</protein>